<dbReference type="CDD" id="cd00685">
    <property type="entry name" value="Trans_IPPS_HT"/>
    <property type="match status" value="1"/>
</dbReference>
<dbReference type="Proteomes" id="UP000323522">
    <property type="component" value="Chromosome"/>
</dbReference>
<dbReference type="GO" id="GO:0106350">
    <property type="term" value="F:all-trans-octaprenyl-diphosphate synthase activity"/>
    <property type="evidence" value="ECO:0007669"/>
    <property type="project" value="UniProtKB-EC"/>
</dbReference>
<keyword evidence="3 12" id="KW-0808">Transferase</keyword>
<comment type="catalytic activity">
    <reaction evidence="6">
        <text>5 isopentenyl diphosphate + (2E,6E)-farnesyl diphosphate = all-trans-octaprenyl diphosphate + 5 diphosphate</text>
        <dbReference type="Rhea" id="RHEA:27798"/>
        <dbReference type="ChEBI" id="CHEBI:33019"/>
        <dbReference type="ChEBI" id="CHEBI:57711"/>
        <dbReference type="ChEBI" id="CHEBI:128769"/>
        <dbReference type="ChEBI" id="CHEBI:175763"/>
        <dbReference type="EC" id="2.5.1.90"/>
    </reaction>
</comment>
<sequence>MQAVRNPVGSGRRTRAAGLSGDTVTGRRGPQASYNPRIVPSRPEKSSLVSLATDSSNNQAAITELMAGEMAQVDAVIHRRLASEVVLINQISHYIVSAGGKRLRPMLVLLFSRALGFEQPARFELAATVEFIHTATLLHDDVVDESSLRRGRQTANALFGNAASVLVGDFLYSRAFQMMVSVDSMRVLEVLADATNVIAEGEVLQLLNMHDPDISVEDYLRVIRYKTAKLFEASARIGAVLAGSDSPLEEACAAYGQALGTAFQIVDDLLDYEGTTAALGKNVGDDLREGKPTLPLLAAMSRGTPEERELIRHAIQNGQVERLDEIVAIVRRTGALDITREAARAEAERAREHISALPSSQFKDALLRLTVLAVDRTS</sequence>
<gene>
    <name evidence="13" type="ORF">EWH46_04675</name>
</gene>
<dbReference type="GO" id="GO:0046872">
    <property type="term" value="F:metal ion binding"/>
    <property type="evidence" value="ECO:0007669"/>
    <property type="project" value="UniProtKB-KW"/>
</dbReference>
<accession>A0A5C1PWI4</accession>
<evidence type="ECO:0000256" key="7">
    <source>
        <dbReference type="ARBA" id="ARBA00055029"/>
    </source>
</evidence>
<dbReference type="NCBIfam" id="NF008140">
    <property type="entry name" value="PRK10888.1"/>
    <property type="match status" value="1"/>
</dbReference>
<dbReference type="InterPro" id="IPR008949">
    <property type="entry name" value="Isoprenoid_synthase_dom_sf"/>
</dbReference>
<evidence type="ECO:0000256" key="6">
    <source>
        <dbReference type="ARBA" id="ARBA00051506"/>
    </source>
</evidence>
<keyword evidence="5" id="KW-0460">Magnesium</keyword>
<dbReference type="InterPro" id="IPR033749">
    <property type="entry name" value="Polyprenyl_synt_CS"/>
</dbReference>
<protein>
    <recommendedName>
        <fullName evidence="9">Octaprenyl diphosphate synthase</fullName>
        <ecNumber evidence="8">2.5.1.90</ecNumber>
    </recommendedName>
    <alternativeName>
        <fullName evidence="11">All-trans-octaprenyl-diphosphate synthase</fullName>
    </alternativeName>
    <alternativeName>
        <fullName evidence="10">Octaprenyl pyrophosphate synthase</fullName>
    </alternativeName>
</protein>
<dbReference type="OrthoDB" id="9805316at2"/>
<proteinExistence type="inferred from homology"/>
<organism evidence="13 14">
    <name type="scientific">Sphaerotilus sulfidivorans</name>
    <dbReference type="NCBI Taxonomy" id="639200"/>
    <lineage>
        <taxon>Bacteria</taxon>
        <taxon>Pseudomonadati</taxon>
        <taxon>Pseudomonadota</taxon>
        <taxon>Betaproteobacteria</taxon>
        <taxon>Burkholderiales</taxon>
        <taxon>Sphaerotilaceae</taxon>
        <taxon>Sphaerotilus</taxon>
    </lineage>
</organism>
<evidence type="ECO:0000256" key="3">
    <source>
        <dbReference type="ARBA" id="ARBA00022679"/>
    </source>
</evidence>
<evidence type="ECO:0000256" key="2">
    <source>
        <dbReference type="ARBA" id="ARBA00006706"/>
    </source>
</evidence>
<name>A0A5C1PWI4_9BURK</name>
<evidence type="ECO:0000256" key="5">
    <source>
        <dbReference type="ARBA" id="ARBA00022842"/>
    </source>
</evidence>
<dbReference type="EC" id="2.5.1.90" evidence="8"/>
<evidence type="ECO:0000256" key="9">
    <source>
        <dbReference type="ARBA" id="ARBA00072473"/>
    </source>
</evidence>
<evidence type="ECO:0000256" key="1">
    <source>
        <dbReference type="ARBA" id="ARBA00001946"/>
    </source>
</evidence>
<evidence type="ECO:0000256" key="8">
    <source>
        <dbReference type="ARBA" id="ARBA00066511"/>
    </source>
</evidence>
<evidence type="ECO:0000313" key="14">
    <source>
        <dbReference type="Proteomes" id="UP000323522"/>
    </source>
</evidence>
<dbReference type="InterPro" id="IPR000092">
    <property type="entry name" value="Polyprenyl_synt"/>
</dbReference>
<dbReference type="SUPFAM" id="SSF48576">
    <property type="entry name" value="Terpenoid synthases"/>
    <property type="match status" value="1"/>
</dbReference>
<reference evidence="13 14" key="1">
    <citation type="submission" date="2019-02" db="EMBL/GenBank/DDBJ databases">
        <title>Complete Genome Sequence and Methylome Analysis of Sphaerotilus natans subsp. sulfidivorans D-507.</title>
        <authorList>
            <person name="Fomenkov A."/>
            <person name="Gridneva E."/>
            <person name="Smolyakov D."/>
            <person name="Dubinina G."/>
            <person name="Vincze T."/>
            <person name="Grabovich M."/>
            <person name="Roberts R.J."/>
        </authorList>
    </citation>
    <scope>NUCLEOTIDE SEQUENCE [LARGE SCALE GENOMIC DNA]</scope>
    <source>
        <strain evidence="13 14">D-507</strain>
    </source>
</reference>
<comment type="function">
    <text evidence="7">Supplies octaprenyl diphosphate, the precursor for the side chain of the isoprenoid quinones ubiquinone and menaquinone.</text>
</comment>
<dbReference type="AlphaFoldDB" id="A0A5C1PWI4"/>
<evidence type="ECO:0000256" key="4">
    <source>
        <dbReference type="ARBA" id="ARBA00022723"/>
    </source>
</evidence>
<dbReference type="PROSITE" id="PS00444">
    <property type="entry name" value="POLYPRENYL_SYNTHASE_2"/>
    <property type="match status" value="1"/>
</dbReference>
<dbReference type="PANTHER" id="PTHR12001">
    <property type="entry name" value="GERANYLGERANYL PYROPHOSPHATE SYNTHASE"/>
    <property type="match status" value="1"/>
</dbReference>
<evidence type="ECO:0000313" key="13">
    <source>
        <dbReference type="EMBL" id="QEN00143.1"/>
    </source>
</evidence>
<dbReference type="KEGG" id="snn:EWH46_04675"/>
<evidence type="ECO:0000256" key="12">
    <source>
        <dbReference type="RuleBase" id="RU004466"/>
    </source>
</evidence>
<evidence type="ECO:0000256" key="11">
    <source>
        <dbReference type="ARBA" id="ARBA00083124"/>
    </source>
</evidence>
<evidence type="ECO:0000256" key="10">
    <source>
        <dbReference type="ARBA" id="ARBA00079637"/>
    </source>
</evidence>
<comment type="similarity">
    <text evidence="2 12">Belongs to the FPP/GGPP synthase family.</text>
</comment>
<keyword evidence="4" id="KW-0479">Metal-binding</keyword>
<dbReference type="PANTHER" id="PTHR12001:SF69">
    <property type="entry name" value="ALL TRANS-POLYPRENYL-DIPHOSPHATE SYNTHASE PDSS1"/>
    <property type="match status" value="1"/>
</dbReference>
<comment type="cofactor">
    <cofactor evidence="1">
        <name>Mg(2+)</name>
        <dbReference type="ChEBI" id="CHEBI:18420"/>
    </cofactor>
</comment>
<dbReference type="Pfam" id="PF00348">
    <property type="entry name" value="polyprenyl_synt"/>
    <property type="match status" value="1"/>
</dbReference>
<dbReference type="SFLD" id="SFLDS00005">
    <property type="entry name" value="Isoprenoid_Synthase_Type_I"/>
    <property type="match status" value="1"/>
</dbReference>
<dbReference type="FunFam" id="1.10.600.10:FF:000002">
    <property type="entry name" value="Octaprenyl diphosphate synthase"/>
    <property type="match status" value="1"/>
</dbReference>
<dbReference type="PROSITE" id="PS00723">
    <property type="entry name" value="POLYPRENYL_SYNTHASE_1"/>
    <property type="match status" value="1"/>
</dbReference>
<dbReference type="Gene3D" id="1.10.600.10">
    <property type="entry name" value="Farnesyl Diphosphate Synthase"/>
    <property type="match status" value="1"/>
</dbReference>
<dbReference type="GO" id="GO:0008299">
    <property type="term" value="P:isoprenoid biosynthetic process"/>
    <property type="evidence" value="ECO:0007669"/>
    <property type="project" value="InterPro"/>
</dbReference>
<dbReference type="EMBL" id="CP035708">
    <property type="protein sequence ID" value="QEN00143.1"/>
    <property type="molecule type" value="Genomic_DNA"/>
</dbReference>